<protein>
    <recommendedName>
        <fullName evidence="3">Winged helix DNA-binding domain-containing protein</fullName>
    </recommendedName>
</protein>
<comment type="caution">
    <text evidence="1">The sequence shown here is derived from an EMBL/GenBank/DDBJ whole genome shotgun (WGS) entry which is preliminary data.</text>
</comment>
<dbReference type="InterPro" id="IPR009351">
    <property type="entry name" value="AlkZ-like"/>
</dbReference>
<dbReference type="STRING" id="1193518.BN13_180054"/>
<name>A0A077M5H6_9MICO</name>
<accession>A0A077M5H6</accession>
<evidence type="ECO:0000313" key="1">
    <source>
        <dbReference type="EMBL" id="CCI52531.1"/>
    </source>
</evidence>
<dbReference type="AlphaFoldDB" id="A0A077M5H6"/>
<dbReference type="OrthoDB" id="5495411at2"/>
<dbReference type="RefSeq" id="WP_048544898.1">
    <property type="nucleotide sequence ID" value="NZ_HF571038.1"/>
</dbReference>
<organism evidence="1 2">
    <name type="scientific">Nostocoides jenkinsii Ben 74</name>
    <dbReference type="NCBI Taxonomy" id="1193518"/>
    <lineage>
        <taxon>Bacteria</taxon>
        <taxon>Bacillati</taxon>
        <taxon>Actinomycetota</taxon>
        <taxon>Actinomycetes</taxon>
        <taxon>Micrococcales</taxon>
        <taxon>Intrasporangiaceae</taxon>
        <taxon>Nostocoides</taxon>
    </lineage>
</organism>
<dbReference type="Pfam" id="PF06224">
    <property type="entry name" value="AlkZ-like"/>
    <property type="match status" value="1"/>
</dbReference>
<sequence>MPDVAALRAYWSHRQGLDGSLASATSADVLDRVGWARSVGGTTPYLTLFSRAGIRREQADADVAALRIHELPSARDCTYVLPATDFALAPVVGGGVSSTSELRVAEKQGVTRAEIDALADEVVGVLSDGDADPAGLRKSLGDKVRSLGDEGKKKGVTTTLPLALGVLQAQSRIRRVPIDGRLDQQRFRYTVWRSSPTFYGTPQEARAELARKYWGWIGLASLAHFQWFSGFTKTNATKAVADLGLEPLTDTTLLATPATLAEFADFAAPPEPQVSLIGWLDSLVLLRRDLDSLTVERDRAHPLLEPARGSSAGGSLTDLPNQGIVDRGRLIGLWDYDPATEEVVWAPITKLTAAQRKATLVAVGETAAYIRDDLGDNRGMSLDSPAGRAPRLAALRQHAMP</sequence>
<gene>
    <name evidence="1" type="ORF">BN13_180054</name>
</gene>
<evidence type="ECO:0000313" key="2">
    <source>
        <dbReference type="Proteomes" id="UP000035720"/>
    </source>
</evidence>
<proteinExistence type="predicted"/>
<dbReference type="EMBL" id="CAJC01000090">
    <property type="protein sequence ID" value="CCI52531.1"/>
    <property type="molecule type" value="Genomic_DNA"/>
</dbReference>
<dbReference type="Proteomes" id="UP000035720">
    <property type="component" value="Unassembled WGS sequence"/>
</dbReference>
<reference evidence="1 2" key="1">
    <citation type="journal article" date="2013" name="ISME J.">
        <title>A metabolic model for members of the genus Tetrasphaera involved in enhanced biological phosphorus removal.</title>
        <authorList>
            <person name="Kristiansen R."/>
            <person name="Nguyen H.T.T."/>
            <person name="Saunders A.M."/>
            <person name="Nielsen J.L."/>
            <person name="Wimmer R."/>
            <person name="Le V.Q."/>
            <person name="McIlroy S.J."/>
            <person name="Petrovski S."/>
            <person name="Seviour R.J."/>
            <person name="Calteau A."/>
            <person name="Nielsen K.L."/>
            <person name="Nielsen P.H."/>
        </authorList>
    </citation>
    <scope>NUCLEOTIDE SEQUENCE [LARGE SCALE GENOMIC DNA]</scope>
    <source>
        <strain evidence="1 2">Ben 74</strain>
    </source>
</reference>
<evidence type="ECO:0008006" key="3">
    <source>
        <dbReference type="Google" id="ProtNLM"/>
    </source>
</evidence>
<keyword evidence="2" id="KW-1185">Reference proteome</keyword>